<gene>
    <name evidence="3" type="ORF">MRATA1EN1_LOCUS13206</name>
</gene>
<evidence type="ECO:0000256" key="2">
    <source>
        <dbReference type="SAM" id="SignalP"/>
    </source>
</evidence>
<evidence type="ECO:0000313" key="4">
    <source>
        <dbReference type="Proteomes" id="UP001176941"/>
    </source>
</evidence>
<protein>
    <submittedName>
        <fullName evidence="3">Uncharacterized protein</fullName>
    </submittedName>
</protein>
<name>A0ABN8YRZ9_RANTA</name>
<evidence type="ECO:0000256" key="1">
    <source>
        <dbReference type="SAM" id="MobiDB-lite"/>
    </source>
</evidence>
<reference evidence="3" key="1">
    <citation type="submission" date="2023-04" db="EMBL/GenBank/DDBJ databases">
        <authorList>
            <consortium name="ELIXIR-Norway"/>
        </authorList>
    </citation>
    <scope>NUCLEOTIDE SEQUENCE [LARGE SCALE GENOMIC DNA]</scope>
</reference>
<sequence length="153" mass="16760">MPNSAVIWCHLLVVGSSLNIGRDNSWVQRQQDKISDPRGVPVRCPDSEIQLGEYCQLETHSSPFSLQQQPVTFLHLHDLDLHPQAPSPPQHRALTPSAGPRGSRGGSGCKEPTCSAGDPGLTLAQENPLERGMASHSSILAWRTLWTEEPGRR</sequence>
<accession>A0ABN8YRZ9</accession>
<dbReference type="EMBL" id="OX459958">
    <property type="protein sequence ID" value="CAI9164244.1"/>
    <property type="molecule type" value="Genomic_DNA"/>
</dbReference>
<dbReference type="Proteomes" id="UP001176941">
    <property type="component" value="Chromosome 22"/>
</dbReference>
<feature type="chain" id="PRO_5045515574" evidence="2">
    <location>
        <begin position="18"/>
        <end position="153"/>
    </location>
</feature>
<keyword evidence="2" id="KW-0732">Signal</keyword>
<evidence type="ECO:0000313" key="3">
    <source>
        <dbReference type="EMBL" id="CAI9164244.1"/>
    </source>
</evidence>
<feature type="region of interest" description="Disordered" evidence="1">
    <location>
        <begin position="80"/>
        <end position="123"/>
    </location>
</feature>
<feature type="signal peptide" evidence="2">
    <location>
        <begin position="1"/>
        <end position="17"/>
    </location>
</feature>
<organism evidence="3 4">
    <name type="scientific">Rangifer tarandus platyrhynchus</name>
    <name type="common">Svalbard reindeer</name>
    <dbReference type="NCBI Taxonomy" id="3082113"/>
    <lineage>
        <taxon>Eukaryota</taxon>
        <taxon>Metazoa</taxon>
        <taxon>Chordata</taxon>
        <taxon>Craniata</taxon>
        <taxon>Vertebrata</taxon>
        <taxon>Euteleostomi</taxon>
        <taxon>Mammalia</taxon>
        <taxon>Eutheria</taxon>
        <taxon>Laurasiatheria</taxon>
        <taxon>Artiodactyla</taxon>
        <taxon>Ruminantia</taxon>
        <taxon>Pecora</taxon>
        <taxon>Cervidae</taxon>
        <taxon>Odocoileinae</taxon>
        <taxon>Rangifer</taxon>
    </lineage>
</organism>
<proteinExistence type="predicted"/>
<keyword evidence="4" id="KW-1185">Reference proteome</keyword>